<dbReference type="AlphaFoldDB" id="A0A0H2RHF3"/>
<dbReference type="EMBL" id="KQ086601">
    <property type="protein sequence ID" value="KLO04306.1"/>
    <property type="molecule type" value="Genomic_DNA"/>
</dbReference>
<accession>A0A0H2RHF3</accession>
<keyword evidence="3" id="KW-1185">Reference proteome</keyword>
<name>A0A0H2RHF3_9AGAM</name>
<protein>
    <submittedName>
        <fullName evidence="2">Uncharacterized protein</fullName>
    </submittedName>
</protein>
<evidence type="ECO:0000313" key="2">
    <source>
        <dbReference type="EMBL" id="KLO04306.1"/>
    </source>
</evidence>
<feature type="compositionally biased region" description="Polar residues" evidence="1">
    <location>
        <begin position="21"/>
        <end position="32"/>
    </location>
</feature>
<feature type="region of interest" description="Disordered" evidence="1">
    <location>
        <begin position="1"/>
        <end position="56"/>
    </location>
</feature>
<dbReference type="Proteomes" id="UP000053477">
    <property type="component" value="Unassembled WGS sequence"/>
</dbReference>
<evidence type="ECO:0000313" key="3">
    <source>
        <dbReference type="Proteomes" id="UP000053477"/>
    </source>
</evidence>
<gene>
    <name evidence="2" type="ORF">SCHPADRAFT_897139</name>
</gene>
<feature type="non-terminal residue" evidence="2">
    <location>
        <position position="249"/>
    </location>
</feature>
<organism evidence="2 3">
    <name type="scientific">Schizopora paradoxa</name>
    <dbReference type="NCBI Taxonomy" id="27342"/>
    <lineage>
        <taxon>Eukaryota</taxon>
        <taxon>Fungi</taxon>
        <taxon>Dikarya</taxon>
        <taxon>Basidiomycota</taxon>
        <taxon>Agaricomycotina</taxon>
        <taxon>Agaricomycetes</taxon>
        <taxon>Hymenochaetales</taxon>
        <taxon>Schizoporaceae</taxon>
        <taxon>Schizopora</taxon>
    </lineage>
</organism>
<proteinExistence type="predicted"/>
<feature type="compositionally biased region" description="Basic and acidic residues" evidence="1">
    <location>
        <begin position="1"/>
        <end position="11"/>
    </location>
</feature>
<dbReference type="InParanoid" id="A0A0H2RHF3"/>
<sequence length="249" mass="28020">MPEKRKADEFSHTAQAVLPSMDSSSVQRQNGPSPLDRPQTDSPSPGGFNEQWDAQTFSNRPLPFNPILFEHGLFEPLGSETGAEVEDEVGEGHNTTVTKDQLFTLDGIDVPPLYAPTAPKCPYTFALSICSMAHACVSELQDKSLQLEGWEDGKYRWERKGSNVPKHMPHFTIYRQHPCVPDPKGVAYVYEGCPETLLNNCRQFPSLEIPMSVDKDVLENGGLLELEPRMYILYRDVRKSRDPKDDLLK</sequence>
<evidence type="ECO:0000256" key="1">
    <source>
        <dbReference type="SAM" id="MobiDB-lite"/>
    </source>
</evidence>
<reference evidence="2 3" key="1">
    <citation type="submission" date="2015-04" db="EMBL/GenBank/DDBJ databases">
        <title>Complete genome sequence of Schizopora paradoxa KUC8140, a cosmopolitan wood degrader in East Asia.</title>
        <authorList>
            <consortium name="DOE Joint Genome Institute"/>
            <person name="Min B."/>
            <person name="Park H."/>
            <person name="Jang Y."/>
            <person name="Kim J.-J."/>
            <person name="Kim K.H."/>
            <person name="Pangilinan J."/>
            <person name="Lipzen A."/>
            <person name="Riley R."/>
            <person name="Grigoriev I.V."/>
            <person name="Spatafora J.W."/>
            <person name="Choi I.-G."/>
        </authorList>
    </citation>
    <scope>NUCLEOTIDE SEQUENCE [LARGE SCALE GENOMIC DNA]</scope>
    <source>
        <strain evidence="2 3">KUC8140</strain>
    </source>
</reference>